<evidence type="ECO:0000256" key="2">
    <source>
        <dbReference type="SAM" id="Phobius"/>
    </source>
</evidence>
<protein>
    <recommendedName>
        <fullName evidence="5">Peroxin 22-like protein</fullName>
    </recommendedName>
</protein>
<evidence type="ECO:0000256" key="1">
    <source>
        <dbReference type="SAM" id="MobiDB-lite"/>
    </source>
</evidence>
<keyword evidence="2" id="KW-1133">Transmembrane helix</keyword>
<keyword evidence="4" id="KW-1185">Reference proteome</keyword>
<name>A0ABR3ZEX1_9PEZI</name>
<evidence type="ECO:0000313" key="3">
    <source>
        <dbReference type="EMBL" id="KAL1898925.1"/>
    </source>
</evidence>
<organism evidence="3 4">
    <name type="scientific">Sporothrix stenoceras</name>
    <dbReference type="NCBI Taxonomy" id="5173"/>
    <lineage>
        <taxon>Eukaryota</taxon>
        <taxon>Fungi</taxon>
        <taxon>Dikarya</taxon>
        <taxon>Ascomycota</taxon>
        <taxon>Pezizomycotina</taxon>
        <taxon>Sordariomycetes</taxon>
        <taxon>Sordariomycetidae</taxon>
        <taxon>Ophiostomatales</taxon>
        <taxon>Ophiostomataceae</taxon>
        <taxon>Sporothrix</taxon>
    </lineage>
</organism>
<evidence type="ECO:0008006" key="5">
    <source>
        <dbReference type="Google" id="ProtNLM"/>
    </source>
</evidence>
<evidence type="ECO:0000313" key="4">
    <source>
        <dbReference type="Proteomes" id="UP001583186"/>
    </source>
</evidence>
<proteinExistence type="predicted"/>
<dbReference type="Proteomes" id="UP001583186">
    <property type="component" value="Unassembled WGS sequence"/>
</dbReference>
<accession>A0ABR3ZEX1</accession>
<gene>
    <name evidence="3" type="ORF">Sste5346_003336</name>
</gene>
<dbReference type="EMBL" id="JAWCUI010000014">
    <property type="protein sequence ID" value="KAL1898925.1"/>
    <property type="molecule type" value="Genomic_DNA"/>
</dbReference>
<sequence length="458" mass="48787">MSDRYDNSRRRGVMNHWVPLVLTLTIATAGVAAWAWSQRNRDDDYEDDEGEHSGFMSGGNGPGPNNSNYPGPGRPNNQQRPYSDLDYNNADYGDNPPYGASTPQPPAGGPINLADQPGSYVGGPNAPGNGWGARMSDVINRTGSPQQWVGNASKAVTAGISAASAAVGGALASIREGDKDAYADHETWSEEADARHERPAAPTVAQASAAVASAAPSAVAPFSKDVIGRKRKTVTIVVSADHLLDVDEDGFHEHASILSYIPRQTDFSRTRIFVLIYAPGLKDGGSLDPGASSFQQPNSLSSSFSNIAAETAQSPKQEAKTPSANVAFNALQSQALALVEKESEVIPFTSPNGHAHILHLLEPDVVYLQESLTGDNGATVNQIQNWFRNDIIVVVGADDGHGGLADSESEAEKPTGDAAAAAQKWWQREDRVGRGRGVIVVDGMRVNDDWVRRVQDKE</sequence>
<reference evidence="3 4" key="1">
    <citation type="journal article" date="2024" name="IMA Fungus">
        <title>IMA Genome - F19 : A genome assembly and annotation guide to empower mycologists, including annotated draft genome sequences of Ceratocystis pirilliformis, Diaporthe australafricana, Fusarium ophioides, Paecilomyces lecythidis, and Sporothrix stenoceras.</title>
        <authorList>
            <person name="Aylward J."/>
            <person name="Wilson A.M."/>
            <person name="Visagie C.M."/>
            <person name="Spraker J."/>
            <person name="Barnes I."/>
            <person name="Buitendag C."/>
            <person name="Ceriani C."/>
            <person name="Del Mar Angel L."/>
            <person name="du Plessis D."/>
            <person name="Fuchs T."/>
            <person name="Gasser K."/>
            <person name="Kramer D."/>
            <person name="Li W."/>
            <person name="Munsamy K."/>
            <person name="Piso A."/>
            <person name="Price J.L."/>
            <person name="Sonnekus B."/>
            <person name="Thomas C."/>
            <person name="van der Nest A."/>
            <person name="van Dijk A."/>
            <person name="van Heerden A."/>
            <person name="van Vuuren N."/>
            <person name="Yilmaz N."/>
            <person name="Duong T.A."/>
            <person name="van der Merwe N.A."/>
            <person name="Wingfield M.J."/>
            <person name="Wingfield B.D."/>
        </authorList>
    </citation>
    <scope>NUCLEOTIDE SEQUENCE [LARGE SCALE GENOMIC DNA]</scope>
    <source>
        <strain evidence="3 4">CMW 5346</strain>
    </source>
</reference>
<feature type="region of interest" description="Disordered" evidence="1">
    <location>
        <begin position="42"/>
        <end position="122"/>
    </location>
</feature>
<keyword evidence="2" id="KW-0472">Membrane</keyword>
<comment type="caution">
    <text evidence="3">The sequence shown here is derived from an EMBL/GenBank/DDBJ whole genome shotgun (WGS) entry which is preliminary data.</text>
</comment>
<feature type="compositionally biased region" description="Low complexity" evidence="1">
    <location>
        <begin position="63"/>
        <end position="77"/>
    </location>
</feature>
<feature type="transmembrane region" description="Helical" evidence="2">
    <location>
        <begin position="12"/>
        <end position="36"/>
    </location>
</feature>
<keyword evidence="2" id="KW-0812">Transmembrane</keyword>